<evidence type="ECO:0000256" key="1">
    <source>
        <dbReference type="SAM" id="MobiDB-lite"/>
    </source>
</evidence>
<comment type="caution">
    <text evidence="2">The sequence shown here is derived from an EMBL/GenBank/DDBJ whole genome shotgun (WGS) entry which is preliminary data.</text>
</comment>
<accession>A0A4Z1FK40</accession>
<reference evidence="2 3" key="1">
    <citation type="submission" date="2017-12" db="EMBL/GenBank/DDBJ databases">
        <title>Comparative genomics of Botrytis spp.</title>
        <authorList>
            <person name="Valero-Jimenez C.A."/>
            <person name="Tapia P."/>
            <person name="Veloso J."/>
            <person name="Silva-Moreno E."/>
            <person name="Staats M."/>
            <person name="Valdes J.H."/>
            <person name="Van Kan J.A.L."/>
        </authorList>
    </citation>
    <scope>NUCLEOTIDE SEQUENCE [LARGE SCALE GENOMIC DNA]</scope>
    <source>
        <strain evidence="2 3">Bp0003</strain>
    </source>
</reference>
<protein>
    <submittedName>
        <fullName evidence="2">Uncharacterized protein</fullName>
    </submittedName>
</protein>
<gene>
    <name evidence="2" type="ORF">BPAE_0086g00190</name>
</gene>
<keyword evidence="3" id="KW-1185">Reference proteome</keyword>
<dbReference type="Proteomes" id="UP000297910">
    <property type="component" value="Unassembled WGS sequence"/>
</dbReference>
<feature type="region of interest" description="Disordered" evidence="1">
    <location>
        <begin position="45"/>
        <end position="76"/>
    </location>
</feature>
<name>A0A4Z1FK40_9HELO</name>
<feature type="compositionally biased region" description="Basic and acidic residues" evidence="1">
    <location>
        <begin position="48"/>
        <end position="76"/>
    </location>
</feature>
<organism evidence="2 3">
    <name type="scientific">Botrytis paeoniae</name>
    <dbReference type="NCBI Taxonomy" id="278948"/>
    <lineage>
        <taxon>Eukaryota</taxon>
        <taxon>Fungi</taxon>
        <taxon>Dikarya</taxon>
        <taxon>Ascomycota</taxon>
        <taxon>Pezizomycotina</taxon>
        <taxon>Leotiomycetes</taxon>
        <taxon>Helotiales</taxon>
        <taxon>Sclerotiniaceae</taxon>
        <taxon>Botrytis</taxon>
    </lineage>
</organism>
<evidence type="ECO:0000313" key="3">
    <source>
        <dbReference type="Proteomes" id="UP000297910"/>
    </source>
</evidence>
<sequence>MSSIQTNNTPTTKIQCATLHSTSPKIGKTAGILLAIVGLNRSSLKHQVGKDEEKERSVEGDGQGQKRKEGDGGEENCRHGWMRYKMVGAGGLLKMEPGLDYGALFRCEMCVG</sequence>
<dbReference type="EMBL" id="PQXI01000086">
    <property type="protein sequence ID" value="TGO25154.1"/>
    <property type="molecule type" value="Genomic_DNA"/>
</dbReference>
<proteinExistence type="predicted"/>
<dbReference type="AlphaFoldDB" id="A0A4Z1FK40"/>
<evidence type="ECO:0000313" key="2">
    <source>
        <dbReference type="EMBL" id="TGO25154.1"/>
    </source>
</evidence>